<dbReference type="InterPro" id="IPR001670">
    <property type="entry name" value="ADH_Fe/GldA"/>
</dbReference>
<evidence type="ECO:0000256" key="1">
    <source>
        <dbReference type="ARBA" id="ARBA00023002"/>
    </source>
</evidence>
<accession>A0A136Q546</accession>
<dbReference type="PANTHER" id="PTHR11496">
    <property type="entry name" value="ALCOHOL DEHYDROGENASE"/>
    <property type="match status" value="1"/>
</dbReference>
<dbReference type="InterPro" id="IPR018211">
    <property type="entry name" value="ADH_Fe_CS"/>
</dbReference>
<keyword evidence="1" id="KW-0560">Oxidoreductase</keyword>
<dbReference type="GO" id="GO:0004022">
    <property type="term" value="F:alcohol dehydrogenase (NAD+) activity"/>
    <property type="evidence" value="ECO:0007669"/>
    <property type="project" value="TreeGrafter"/>
</dbReference>
<comment type="caution">
    <text evidence="4">The sequence shown here is derived from an EMBL/GenBank/DDBJ whole genome shotgun (WGS) entry which is preliminary data.</text>
</comment>
<proteinExistence type="predicted"/>
<dbReference type="GO" id="GO:0046872">
    <property type="term" value="F:metal ion binding"/>
    <property type="evidence" value="ECO:0007669"/>
    <property type="project" value="InterPro"/>
</dbReference>
<dbReference type="PATRIC" id="fig|626937.4.peg.1358"/>
<keyword evidence="5" id="KW-1185">Reference proteome</keyword>
<feature type="domain" description="Fe-containing alcohol dehydrogenase-like C-terminal" evidence="3">
    <location>
        <begin position="196"/>
        <end position="392"/>
    </location>
</feature>
<organism evidence="4 5">
    <name type="scientific">Christensenella minuta</name>
    <dbReference type="NCBI Taxonomy" id="626937"/>
    <lineage>
        <taxon>Bacteria</taxon>
        <taxon>Bacillati</taxon>
        <taxon>Bacillota</taxon>
        <taxon>Clostridia</taxon>
        <taxon>Christensenellales</taxon>
        <taxon>Christensenellaceae</taxon>
        <taxon>Christensenella</taxon>
    </lineage>
</organism>
<dbReference type="InterPro" id="IPR056798">
    <property type="entry name" value="ADH_Fe_C"/>
</dbReference>
<evidence type="ECO:0000259" key="3">
    <source>
        <dbReference type="Pfam" id="PF25137"/>
    </source>
</evidence>
<sequence length="392" mass="41253">MKSFVADIPEKIVFGAGCVDTVGKYAKPLGRRAAIIAGKGVRPEKTALLDKIRALLGGQGVESFVYAEINENPLIPVVDAGVEFARENSCDLVIGVGGGSSLDSAKIIAMVCASGGSVRDYVLDGKYARKKADEIKTLPMIAITTTAGTGSEATPWAVVTDPETGKKPGFGWSPVMYPTVAIVDPELTLSMPKNVTANTGIDVFFHAYEAYVSTIANDFTDIFAVRSMELVAENLKKCLDDPQDIEARSAMSFANTIAGPAISISGTHIIHGMGHSISGHYNTPHGLALCSIAAAVTDYTWKSNPKKFARAAVIMGADPLLDEVALASGCAKTMKRFLAQFGQDVSLSSFGVTEEMLPVMAADAFEAMGGNMGVCPVPVTPEDAVALYRASM</sequence>
<dbReference type="Gene3D" id="1.20.1090.10">
    <property type="entry name" value="Dehydroquinate synthase-like - alpha domain"/>
    <property type="match status" value="1"/>
</dbReference>
<dbReference type="PANTHER" id="PTHR11496:SF104">
    <property type="entry name" value="3-DEOXY-ALPHA-D-MANNO-OCTULOSONATE 8-OXIDASE"/>
    <property type="match status" value="1"/>
</dbReference>
<reference evidence="4 5" key="1">
    <citation type="submission" date="2016-02" db="EMBL/GenBank/DDBJ databases">
        <authorList>
            <person name="Wen L."/>
            <person name="He K."/>
            <person name="Yang H."/>
        </authorList>
    </citation>
    <scope>NUCLEOTIDE SEQUENCE [LARGE SCALE GENOMIC DNA]</scope>
    <source>
        <strain evidence="4 5">DSM 22607</strain>
    </source>
</reference>
<dbReference type="STRING" id="626937.HMPREF3293_01376"/>
<dbReference type="CDD" id="cd08185">
    <property type="entry name" value="Fe-ADH-like"/>
    <property type="match status" value="1"/>
</dbReference>
<dbReference type="Pfam" id="PF25137">
    <property type="entry name" value="ADH_Fe_C"/>
    <property type="match status" value="1"/>
</dbReference>
<feature type="domain" description="Alcohol dehydrogenase iron-type/glycerol dehydrogenase GldA" evidence="2">
    <location>
        <begin position="9"/>
        <end position="185"/>
    </location>
</feature>
<dbReference type="InterPro" id="IPR039697">
    <property type="entry name" value="Alcohol_dehydrogenase_Fe"/>
</dbReference>
<dbReference type="FunFam" id="3.40.50.1970:FF:000003">
    <property type="entry name" value="Alcohol dehydrogenase, iron-containing"/>
    <property type="match status" value="1"/>
</dbReference>
<dbReference type="AlphaFoldDB" id="A0A136Q546"/>
<dbReference type="Pfam" id="PF00465">
    <property type="entry name" value="Fe-ADH"/>
    <property type="match status" value="1"/>
</dbReference>
<dbReference type="RefSeq" id="WP_147554701.1">
    <property type="nucleotide sequence ID" value="NZ_CABMOF010000004.1"/>
</dbReference>
<dbReference type="SUPFAM" id="SSF56796">
    <property type="entry name" value="Dehydroquinate synthase-like"/>
    <property type="match status" value="1"/>
</dbReference>
<dbReference type="Gene3D" id="3.40.50.1970">
    <property type="match status" value="1"/>
</dbReference>
<evidence type="ECO:0000313" key="5">
    <source>
        <dbReference type="Proteomes" id="UP000070366"/>
    </source>
</evidence>
<evidence type="ECO:0000259" key="2">
    <source>
        <dbReference type="Pfam" id="PF00465"/>
    </source>
</evidence>
<evidence type="ECO:0000313" key="4">
    <source>
        <dbReference type="EMBL" id="KXK65772.1"/>
    </source>
</evidence>
<gene>
    <name evidence="4" type="ORF">HMPREF3293_01376</name>
</gene>
<protein>
    <submittedName>
        <fullName evidence="4">Alcohol dehydrogenase, iron-dependent</fullName>
    </submittedName>
</protein>
<dbReference type="PROSITE" id="PS00913">
    <property type="entry name" value="ADH_IRON_1"/>
    <property type="match status" value="1"/>
</dbReference>
<name>A0A136Q546_9FIRM</name>
<dbReference type="EMBL" id="LSZW01000056">
    <property type="protein sequence ID" value="KXK65772.1"/>
    <property type="molecule type" value="Genomic_DNA"/>
</dbReference>
<dbReference type="Proteomes" id="UP000070366">
    <property type="component" value="Unassembled WGS sequence"/>
</dbReference>